<reference evidence="1" key="1">
    <citation type="submission" date="2020-05" db="EMBL/GenBank/DDBJ databases">
        <title>WGS assembly of Panicum virgatum.</title>
        <authorList>
            <person name="Lovell J.T."/>
            <person name="Jenkins J."/>
            <person name="Shu S."/>
            <person name="Juenger T.E."/>
            <person name="Schmutz J."/>
        </authorList>
    </citation>
    <scope>NUCLEOTIDE SEQUENCE</scope>
    <source>
        <strain evidence="1">AP13</strain>
    </source>
</reference>
<dbReference type="Proteomes" id="UP000823388">
    <property type="component" value="Chromosome 7K"/>
</dbReference>
<organism evidence="1 2">
    <name type="scientific">Panicum virgatum</name>
    <name type="common">Blackwell switchgrass</name>
    <dbReference type="NCBI Taxonomy" id="38727"/>
    <lineage>
        <taxon>Eukaryota</taxon>
        <taxon>Viridiplantae</taxon>
        <taxon>Streptophyta</taxon>
        <taxon>Embryophyta</taxon>
        <taxon>Tracheophyta</taxon>
        <taxon>Spermatophyta</taxon>
        <taxon>Magnoliopsida</taxon>
        <taxon>Liliopsida</taxon>
        <taxon>Poales</taxon>
        <taxon>Poaceae</taxon>
        <taxon>PACMAD clade</taxon>
        <taxon>Panicoideae</taxon>
        <taxon>Panicodae</taxon>
        <taxon>Paniceae</taxon>
        <taxon>Panicinae</taxon>
        <taxon>Panicum</taxon>
        <taxon>Panicum sect. Hiantes</taxon>
    </lineage>
</organism>
<proteinExistence type="predicted"/>
<evidence type="ECO:0000313" key="2">
    <source>
        <dbReference type="Proteomes" id="UP000823388"/>
    </source>
</evidence>
<gene>
    <name evidence="1" type="ORF">PVAP13_7KG291600</name>
</gene>
<evidence type="ECO:0000313" key="1">
    <source>
        <dbReference type="EMBL" id="KAG2574141.1"/>
    </source>
</evidence>
<keyword evidence="2" id="KW-1185">Reference proteome</keyword>
<dbReference type="EMBL" id="CM029049">
    <property type="protein sequence ID" value="KAG2574141.1"/>
    <property type="molecule type" value="Genomic_DNA"/>
</dbReference>
<dbReference type="AlphaFoldDB" id="A0A8T0QGQ7"/>
<name>A0A8T0QGQ7_PANVG</name>
<comment type="caution">
    <text evidence="1">The sequence shown here is derived from an EMBL/GenBank/DDBJ whole genome shotgun (WGS) entry which is preliminary data.</text>
</comment>
<accession>A0A8T0QGQ7</accession>
<protein>
    <submittedName>
        <fullName evidence="1">Uncharacterized protein</fullName>
    </submittedName>
</protein>
<sequence length="54" mass="6465">MKNGVRGQKSQQLNKHPTDVTRIQLISVNRLRTTPRDDYYYLKHLWTFFGQLVC</sequence>